<dbReference type="OrthoDB" id="185373at2759"/>
<dbReference type="AlphaFoldDB" id="A0A9P6I7F2"/>
<organism evidence="3 4">
    <name type="scientific">Colletotrichum karsti</name>
    <dbReference type="NCBI Taxonomy" id="1095194"/>
    <lineage>
        <taxon>Eukaryota</taxon>
        <taxon>Fungi</taxon>
        <taxon>Dikarya</taxon>
        <taxon>Ascomycota</taxon>
        <taxon>Pezizomycotina</taxon>
        <taxon>Sordariomycetes</taxon>
        <taxon>Hypocreomycetidae</taxon>
        <taxon>Glomerellales</taxon>
        <taxon>Glomerellaceae</taxon>
        <taxon>Colletotrichum</taxon>
        <taxon>Colletotrichum boninense species complex</taxon>
    </lineage>
</organism>
<feature type="coiled-coil region" evidence="1">
    <location>
        <begin position="122"/>
        <end position="149"/>
    </location>
</feature>
<evidence type="ECO:0000313" key="3">
    <source>
        <dbReference type="EMBL" id="KAF9877609.1"/>
    </source>
</evidence>
<keyword evidence="1" id="KW-0175">Coiled coil</keyword>
<dbReference type="GeneID" id="62160537"/>
<protein>
    <submittedName>
        <fullName evidence="3">Pentatricopeptide repeat domain-containing protein</fullName>
    </submittedName>
</protein>
<feature type="region of interest" description="Disordered" evidence="2">
    <location>
        <begin position="15"/>
        <end position="45"/>
    </location>
</feature>
<reference evidence="3" key="1">
    <citation type="submission" date="2020-03" db="EMBL/GenBank/DDBJ databases">
        <authorList>
            <person name="He L."/>
        </authorList>
    </citation>
    <scope>NUCLEOTIDE SEQUENCE</scope>
    <source>
        <strain evidence="3">CkLH20</strain>
    </source>
</reference>
<dbReference type="RefSeq" id="XP_038747070.1">
    <property type="nucleotide sequence ID" value="XM_038887463.1"/>
</dbReference>
<comment type="caution">
    <text evidence="3">The sequence shown here is derived from an EMBL/GenBank/DDBJ whole genome shotgun (WGS) entry which is preliminary data.</text>
</comment>
<gene>
    <name evidence="3" type="ORF">CkaCkLH20_04744</name>
</gene>
<dbReference type="EMBL" id="JAATWM020000013">
    <property type="protein sequence ID" value="KAF9877609.1"/>
    <property type="molecule type" value="Genomic_DNA"/>
</dbReference>
<evidence type="ECO:0000313" key="4">
    <source>
        <dbReference type="Proteomes" id="UP000781932"/>
    </source>
</evidence>
<reference evidence="3" key="2">
    <citation type="submission" date="2020-11" db="EMBL/GenBank/DDBJ databases">
        <title>Whole genome sequencing of Colletotrichum sp.</title>
        <authorList>
            <person name="Li H."/>
        </authorList>
    </citation>
    <scope>NUCLEOTIDE SEQUENCE</scope>
    <source>
        <strain evidence="3">CkLH20</strain>
    </source>
</reference>
<name>A0A9P6I7F2_9PEZI</name>
<evidence type="ECO:0000256" key="1">
    <source>
        <dbReference type="SAM" id="Coils"/>
    </source>
</evidence>
<keyword evidence="4" id="KW-1185">Reference proteome</keyword>
<proteinExistence type="predicted"/>
<sequence length="739" mass="84269">MTPIFDIPIQLDPATRSSKRQYSASDHTLDADDIPTPNPPNPPNRSIGLTWGCRCSRHAVGMQALWSRAGQAHHCGCKACFKAAGGMIRQSATRVTPRKPTFSEIFTACYTGIMASAAVIDANVKDRRRLALEQELEQAKLELEMLRKKHPPRKLDVDEPPPASTENRYKGALWDHVAQSSEIAKYLDSLRDVHGKAKPLRRSVQVRAWLDECGFGVSKEDLEKLEDFDYAALDARLLEEEMRPYPRQIHRLPKTLAQLEAAENNTVLMVNNLLTHSQRIWREPLWRPIRDMVTDLRRQNLPRFERRTDVEGMLENSKRLNASLRAIFANDTYNRREKVMKVIHNLLVSPAPTTIHTYNLLILALDRLGLFVLSQGVVGPLLYGRREPTRSTLLCLLNHFKEDGNDKQFFELIQRFTGKDPRGIVGRRKDFDDLEERDSLFMWAVLKNVAVSDNCVTERAWLDLDIFTAIIQGLLKFGWVRHATAVFAVGLKHGIDFSMHTISQLIMHITHTLDATAARQMLLAIKMKPGVLQAKAKTKQAENRKHLARSIQILIGICHHPENLDSVAPWLHVPTSALLSKEQHLGIHMTSLLHEISKSAAKMKKLKTEFKEIHDVLKVRQRRARRNETRTAKFEIEPESIRETQQAPAAQEEQAHQLQPKPYLTSAQFKEALMQDAAEETARPKTPEHTWLQTSPNLNRTQYRFMARLRSKRLAVAEAALYEMDSQRQLGPSAEITSC</sequence>
<evidence type="ECO:0000256" key="2">
    <source>
        <dbReference type="SAM" id="MobiDB-lite"/>
    </source>
</evidence>
<accession>A0A9P6I7F2</accession>
<dbReference type="Proteomes" id="UP000781932">
    <property type="component" value="Unassembled WGS sequence"/>
</dbReference>